<proteinExistence type="inferred from homology"/>
<dbReference type="GO" id="GO:0016837">
    <property type="term" value="F:carbon-oxygen lyase activity, acting on polysaccharides"/>
    <property type="evidence" value="ECO:0007669"/>
    <property type="project" value="UniProtKB-ARBA"/>
</dbReference>
<evidence type="ECO:0000259" key="5">
    <source>
        <dbReference type="Pfam" id="PF02884"/>
    </source>
</evidence>
<evidence type="ECO:0000256" key="1">
    <source>
        <dbReference type="ARBA" id="ARBA00006699"/>
    </source>
</evidence>
<evidence type="ECO:0000256" key="3">
    <source>
        <dbReference type="SAM" id="SignalP"/>
    </source>
</evidence>
<dbReference type="InterPro" id="IPR004103">
    <property type="entry name" value="Lyase_8_C"/>
</dbReference>
<accession>A0A5C3R200</accession>
<dbReference type="GO" id="GO:0005576">
    <property type="term" value="C:extracellular region"/>
    <property type="evidence" value="ECO:0007669"/>
    <property type="project" value="InterPro"/>
</dbReference>
<name>A0A5C3R200_9AGAR</name>
<dbReference type="InterPro" id="IPR011013">
    <property type="entry name" value="Gal_mutarotase_sf_dom"/>
</dbReference>
<dbReference type="PANTHER" id="PTHR38481">
    <property type="entry name" value="HYALURONATE LYASE"/>
    <property type="match status" value="1"/>
</dbReference>
<feature type="chain" id="PRO_5022869237" evidence="3">
    <location>
        <begin position="23"/>
        <end position="786"/>
    </location>
</feature>
<evidence type="ECO:0000313" key="7">
    <source>
        <dbReference type="Proteomes" id="UP000305067"/>
    </source>
</evidence>
<feature type="signal peptide" evidence="3">
    <location>
        <begin position="1"/>
        <end position="22"/>
    </location>
</feature>
<evidence type="ECO:0000313" key="6">
    <source>
        <dbReference type="EMBL" id="TFL06891.1"/>
    </source>
</evidence>
<dbReference type="InterPro" id="IPR014718">
    <property type="entry name" value="GH-type_carb-bd"/>
</dbReference>
<keyword evidence="3" id="KW-0732">Signal</keyword>
<dbReference type="InterPro" id="IPR008929">
    <property type="entry name" value="Chondroitin_lyas"/>
</dbReference>
<dbReference type="Gene3D" id="2.70.98.10">
    <property type="match status" value="1"/>
</dbReference>
<evidence type="ECO:0000259" key="4">
    <source>
        <dbReference type="Pfam" id="PF02278"/>
    </source>
</evidence>
<dbReference type="Pfam" id="PF02884">
    <property type="entry name" value="Lyase_8_C"/>
    <property type="match status" value="1"/>
</dbReference>
<dbReference type="GO" id="GO:0030246">
    <property type="term" value="F:carbohydrate binding"/>
    <property type="evidence" value="ECO:0007669"/>
    <property type="project" value="InterPro"/>
</dbReference>
<keyword evidence="2" id="KW-0456">Lyase</keyword>
<dbReference type="AlphaFoldDB" id="A0A5C3R200"/>
<dbReference type="InterPro" id="IPR003159">
    <property type="entry name" value="Lyase_8_central_dom"/>
</dbReference>
<reference evidence="6 7" key="1">
    <citation type="journal article" date="2019" name="Nat. Ecol. Evol.">
        <title>Megaphylogeny resolves global patterns of mushroom evolution.</title>
        <authorList>
            <person name="Varga T."/>
            <person name="Krizsan K."/>
            <person name="Foldi C."/>
            <person name="Dima B."/>
            <person name="Sanchez-Garcia M."/>
            <person name="Sanchez-Ramirez S."/>
            <person name="Szollosi G.J."/>
            <person name="Szarkandi J.G."/>
            <person name="Papp V."/>
            <person name="Albert L."/>
            <person name="Andreopoulos W."/>
            <person name="Angelini C."/>
            <person name="Antonin V."/>
            <person name="Barry K.W."/>
            <person name="Bougher N.L."/>
            <person name="Buchanan P."/>
            <person name="Buyck B."/>
            <person name="Bense V."/>
            <person name="Catcheside P."/>
            <person name="Chovatia M."/>
            <person name="Cooper J."/>
            <person name="Damon W."/>
            <person name="Desjardin D."/>
            <person name="Finy P."/>
            <person name="Geml J."/>
            <person name="Haridas S."/>
            <person name="Hughes K."/>
            <person name="Justo A."/>
            <person name="Karasinski D."/>
            <person name="Kautmanova I."/>
            <person name="Kiss B."/>
            <person name="Kocsube S."/>
            <person name="Kotiranta H."/>
            <person name="LaButti K.M."/>
            <person name="Lechner B.E."/>
            <person name="Liimatainen K."/>
            <person name="Lipzen A."/>
            <person name="Lukacs Z."/>
            <person name="Mihaltcheva S."/>
            <person name="Morgado L.N."/>
            <person name="Niskanen T."/>
            <person name="Noordeloos M.E."/>
            <person name="Ohm R.A."/>
            <person name="Ortiz-Santana B."/>
            <person name="Ovrebo C."/>
            <person name="Racz N."/>
            <person name="Riley R."/>
            <person name="Savchenko A."/>
            <person name="Shiryaev A."/>
            <person name="Soop K."/>
            <person name="Spirin V."/>
            <person name="Szebenyi C."/>
            <person name="Tomsovsky M."/>
            <person name="Tulloss R.E."/>
            <person name="Uehling J."/>
            <person name="Grigoriev I.V."/>
            <person name="Vagvolgyi C."/>
            <person name="Papp T."/>
            <person name="Martin F.M."/>
            <person name="Miettinen O."/>
            <person name="Hibbett D.S."/>
            <person name="Nagy L.G."/>
        </authorList>
    </citation>
    <scope>NUCLEOTIDE SEQUENCE [LARGE SCALE GENOMIC DNA]</scope>
    <source>
        <strain evidence="6 7">CBS 309.79</strain>
    </source>
</reference>
<gene>
    <name evidence="6" type="ORF">BDV98DRAFT_652071</name>
</gene>
<protein>
    <submittedName>
        <fullName evidence="6">Galactose mutarotase-like domain-containing protein</fullName>
    </submittedName>
</protein>
<dbReference type="InterPro" id="IPR038970">
    <property type="entry name" value="Lyase_8"/>
</dbReference>
<dbReference type="Proteomes" id="UP000305067">
    <property type="component" value="Unassembled WGS sequence"/>
</dbReference>
<organism evidence="6 7">
    <name type="scientific">Pterulicium gracile</name>
    <dbReference type="NCBI Taxonomy" id="1884261"/>
    <lineage>
        <taxon>Eukaryota</taxon>
        <taxon>Fungi</taxon>
        <taxon>Dikarya</taxon>
        <taxon>Basidiomycota</taxon>
        <taxon>Agaricomycotina</taxon>
        <taxon>Agaricomycetes</taxon>
        <taxon>Agaricomycetidae</taxon>
        <taxon>Agaricales</taxon>
        <taxon>Pleurotineae</taxon>
        <taxon>Pterulaceae</taxon>
        <taxon>Pterulicium</taxon>
    </lineage>
</organism>
<dbReference type="InterPro" id="IPR011071">
    <property type="entry name" value="Lyase_8-like_C"/>
</dbReference>
<dbReference type="OrthoDB" id="5980780at2759"/>
<dbReference type="GO" id="GO:0005975">
    <property type="term" value="P:carbohydrate metabolic process"/>
    <property type="evidence" value="ECO:0007669"/>
    <property type="project" value="InterPro"/>
</dbReference>
<dbReference type="Gene3D" id="1.50.10.100">
    <property type="entry name" value="Chondroitin AC/alginate lyase"/>
    <property type="match status" value="1"/>
</dbReference>
<keyword evidence="7" id="KW-1185">Reference proteome</keyword>
<sequence length="786" mass="85513">MKNIFSWLSALAVLATTAAAQASPSDLEIIELMKQRRLGPIHDYALAGRLPSTDIPKWMASITPTGQWPLNDVNYTNGCPAQRVGWPAAVHWRRLLVMACAYHGGVRKADGSADTDAEKWVGNAELREVMDRAMKWWFDNDTANWACMVDGGGPSCPCDSPGLWNTWYFINLLVVPIQASQACLMLDTPPNANVPSLTDEQRAGCSKIFTRSYNTIDQGYEWNTAGDLVMIARVGVDTALMNKNVTMLREATSRMWQDVSIKSEGRVDGIHPDGTFGQLSGVLYNGNFGKDYIIAAGQTALLTPGTPYAPPKSSVDALALLLERSKWMTFEDTTTGVVHWDRSVLGRFITYAVADGASNARLNLNMTVLRELGTAFNSNPILDFSTKMVGKAGKSNSPGDLVGARMFQTMDYLVQRTDNYVSSLKMFSSRTLNSECYNAQNPFGFHLSDGLLYNYVNGNEYQDIIHAWDWDLLPGITVDYKRTPLSCSDISYYGRESFVGGHASGSNAVGAMRYTNPKTGSLKFQKAWFFLGGGRQHVMVNNVWSNGDAPVLSVLDQKRRVGSLLVNGANVAGASAWDNGGSRHQSPSSFWHNNVGYVFKNTTASLVVRSGQRNGAWSSIGISGRAGESVDLVAAYLDHGAANKGRYTSVSYTTFLAVSSDAFSSRLTGSNPTGIQELRNDASVSAILDTDSSTAHAVFWTGKITDKITFPGPKRSSLTVRSSAPITITVDTVRGDVTVADPSQSLSKVLITLESKSFPLGLKLITFSLPTKKGTRGTSVTKNMFK</sequence>
<dbReference type="SUPFAM" id="SSF74650">
    <property type="entry name" value="Galactose mutarotase-like"/>
    <property type="match status" value="1"/>
</dbReference>
<feature type="domain" description="Polysaccharide lyase family 8 C-terminal" evidence="5">
    <location>
        <begin position="678"/>
        <end position="749"/>
    </location>
</feature>
<dbReference type="SUPFAM" id="SSF49863">
    <property type="entry name" value="Hyaluronate lyase-like, C-terminal domain"/>
    <property type="match status" value="1"/>
</dbReference>
<dbReference type="Pfam" id="PF02278">
    <property type="entry name" value="Lyase_8"/>
    <property type="match status" value="1"/>
</dbReference>
<dbReference type="PANTHER" id="PTHR38481:SF1">
    <property type="entry name" value="HYALURONATE LYASE"/>
    <property type="match status" value="1"/>
</dbReference>
<feature type="domain" description="Polysaccharide lyase family 8 central" evidence="4">
    <location>
        <begin position="405"/>
        <end position="655"/>
    </location>
</feature>
<dbReference type="Gene3D" id="2.60.220.10">
    <property type="entry name" value="Polysaccharide lyase family 8-like, C-terminal"/>
    <property type="match status" value="1"/>
</dbReference>
<comment type="similarity">
    <text evidence="1">Belongs to the polysaccharide lyase 8 family.</text>
</comment>
<dbReference type="EMBL" id="ML178814">
    <property type="protein sequence ID" value="TFL06891.1"/>
    <property type="molecule type" value="Genomic_DNA"/>
</dbReference>
<dbReference type="SUPFAM" id="SSF48230">
    <property type="entry name" value="Chondroitin AC/alginate lyase"/>
    <property type="match status" value="1"/>
</dbReference>
<evidence type="ECO:0000256" key="2">
    <source>
        <dbReference type="ARBA" id="ARBA00023239"/>
    </source>
</evidence>